<dbReference type="EMBL" id="MNCJ02000327">
    <property type="protein sequence ID" value="KAF5778333.1"/>
    <property type="molecule type" value="Genomic_DNA"/>
</dbReference>
<dbReference type="SUPFAM" id="SSF56112">
    <property type="entry name" value="Protein kinase-like (PK-like)"/>
    <property type="match status" value="1"/>
</dbReference>
<dbReference type="EMBL" id="CM007901">
    <property type="protein sequence ID" value="OTG05463.1"/>
    <property type="molecule type" value="Genomic_DNA"/>
</dbReference>
<dbReference type="Gramene" id="mRNA:HanXRQr2_Chr12g0546261">
    <property type="protein sequence ID" value="mRNA:HanXRQr2_Chr12g0546261"/>
    <property type="gene ID" value="HanXRQr2_Chr12g0546261"/>
</dbReference>
<dbReference type="Pfam" id="PF00069">
    <property type="entry name" value="Pkinase"/>
    <property type="match status" value="1"/>
</dbReference>
<protein>
    <recommendedName>
        <fullName evidence="1">Protein kinase domain-containing protein</fullName>
    </recommendedName>
</protein>
<dbReference type="InterPro" id="IPR011009">
    <property type="entry name" value="Kinase-like_dom_sf"/>
</dbReference>
<dbReference type="Proteomes" id="UP000215914">
    <property type="component" value="Chromosome 12"/>
</dbReference>
<dbReference type="PANTHER" id="PTHR27006">
    <property type="entry name" value="PROMASTIGOTE SURFACE ANTIGEN PROTEIN PSA"/>
    <property type="match status" value="1"/>
</dbReference>
<keyword evidence="2" id="KW-0808">Transferase</keyword>
<evidence type="ECO:0000313" key="2">
    <source>
        <dbReference type="EMBL" id="KAF5778333.1"/>
    </source>
</evidence>
<dbReference type="Gene3D" id="1.10.510.10">
    <property type="entry name" value="Transferase(Phosphotransferase) domain 1"/>
    <property type="match status" value="1"/>
</dbReference>
<dbReference type="InterPro" id="IPR000719">
    <property type="entry name" value="Prot_kinase_dom"/>
</dbReference>
<dbReference type="GO" id="GO:0004672">
    <property type="term" value="F:protein kinase activity"/>
    <property type="evidence" value="ECO:0007669"/>
    <property type="project" value="InterPro"/>
</dbReference>
<dbReference type="OMA" id="KPASYID"/>
<proteinExistence type="predicted"/>
<evidence type="ECO:0000313" key="3">
    <source>
        <dbReference type="EMBL" id="OTG05463.1"/>
    </source>
</evidence>
<reference evidence="3" key="2">
    <citation type="submission" date="2017-02" db="EMBL/GenBank/DDBJ databases">
        <title>Sunflower complete genome.</title>
        <authorList>
            <person name="Langlade N."/>
            <person name="Munos S."/>
        </authorList>
    </citation>
    <scope>NUCLEOTIDE SEQUENCE [LARGE SCALE GENOMIC DNA]</scope>
    <source>
        <tissue evidence="3">Leaves</tissue>
    </source>
</reference>
<dbReference type="InParanoid" id="A0A251T3S1"/>
<dbReference type="PANTHER" id="PTHR27006:SF616">
    <property type="entry name" value="CYSTEINE-RICH RECEPTOR-LIKE PROTEIN KINASE 10"/>
    <property type="match status" value="1"/>
</dbReference>
<sequence>MNSIRGTSGYIAPEFLTHVHLSTKADVFSFGVLVLETIAGRKPASYIDDSKESFTQYIWRNWVEGTYSNIIDTRLSVDSRSIARFIHMGLWCIQREATDRPTMEEVVGIFLGSSSIYLPILTRPNSILFKNYSDG</sequence>
<reference evidence="2 4" key="1">
    <citation type="journal article" date="2017" name="Nature">
        <title>The sunflower genome provides insights into oil metabolism, flowering and Asterid evolution.</title>
        <authorList>
            <person name="Badouin H."/>
            <person name="Gouzy J."/>
            <person name="Grassa C.J."/>
            <person name="Murat F."/>
            <person name="Staton S.E."/>
            <person name="Cottret L."/>
            <person name="Lelandais-Briere C."/>
            <person name="Owens G.L."/>
            <person name="Carrere S."/>
            <person name="Mayjonade B."/>
            <person name="Legrand L."/>
            <person name="Gill N."/>
            <person name="Kane N.C."/>
            <person name="Bowers J.E."/>
            <person name="Hubner S."/>
            <person name="Bellec A."/>
            <person name="Berard A."/>
            <person name="Berges H."/>
            <person name="Blanchet N."/>
            <person name="Boniface M.C."/>
            <person name="Brunel D."/>
            <person name="Catrice O."/>
            <person name="Chaidir N."/>
            <person name="Claudel C."/>
            <person name="Donnadieu C."/>
            <person name="Faraut T."/>
            <person name="Fievet G."/>
            <person name="Helmstetter N."/>
            <person name="King M."/>
            <person name="Knapp S.J."/>
            <person name="Lai Z."/>
            <person name="Le Paslier M.C."/>
            <person name="Lippi Y."/>
            <person name="Lorenzon L."/>
            <person name="Mandel J.R."/>
            <person name="Marage G."/>
            <person name="Marchand G."/>
            <person name="Marquand E."/>
            <person name="Bret-Mestries E."/>
            <person name="Morien E."/>
            <person name="Nambeesan S."/>
            <person name="Nguyen T."/>
            <person name="Pegot-Espagnet P."/>
            <person name="Pouilly N."/>
            <person name="Raftis F."/>
            <person name="Sallet E."/>
            <person name="Schiex T."/>
            <person name="Thomas J."/>
            <person name="Vandecasteele C."/>
            <person name="Vares D."/>
            <person name="Vear F."/>
            <person name="Vautrin S."/>
            <person name="Crespi M."/>
            <person name="Mangin B."/>
            <person name="Burke J.M."/>
            <person name="Salse J."/>
            <person name="Munos S."/>
            <person name="Vincourt P."/>
            <person name="Rieseberg L.H."/>
            <person name="Langlade N.B."/>
        </authorList>
    </citation>
    <scope>NUCLEOTIDE SEQUENCE [LARGE SCALE GENOMIC DNA]</scope>
    <source>
        <strain evidence="4">cv. SF193</strain>
        <tissue evidence="2">Leaves</tissue>
    </source>
</reference>
<evidence type="ECO:0000313" key="4">
    <source>
        <dbReference type="Proteomes" id="UP000215914"/>
    </source>
</evidence>
<gene>
    <name evidence="3" type="ORF">HannXRQ_Chr12g0373811</name>
    <name evidence="2" type="ORF">HanXRQr2_Chr12g0546261</name>
</gene>
<name>A0A251T3S1_HELAN</name>
<feature type="domain" description="Protein kinase" evidence="1">
    <location>
        <begin position="1"/>
        <end position="118"/>
    </location>
</feature>
<dbReference type="PROSITE" id="PS50011">
    <property type="entry name" value="PROTEIN_KINASE_DOM"/>
    <property type="match status" value="1"/>
</dbReference>
<reference evidence="2" key="3">
    <citation type="submission" date="2020-06" db="EMBL/GenBank/DDBJ databases">
        <title>Helianthus annuus Genome sequencing and assembly Release 2.</title>
        <authorList>
            <person name="Gouzy J."/>
            <person name="Langlade N."/>
            <person name="Munos S."/>
        </authorList>
    </citation>
    <scope>NUCLEOTIDE SEQUENCE</scope>
    <source>
        <tissue evidence="2">Leaves</tissue>
    </source>
</reference>
<organism evidence="3 4">
    <name type="scientific">Helianthus annuus</name>
    <name type="common">Common sunflower</name>
    <dbReference type="NCBI Taxonomy" id="4232"/>
    <lineage>
        <taxon>Eukaryota</taxon>
        <taxon>Viridiplantae</taxon>
        <taxon>Streptophyta</taxon>
        <taxon>Embryophyta</taxon>
        <taxon>Tracheophyta</taxon>
        <taxon>Spermatophyta</taxon>
        <taxon>Magnoliopsida</taxon>
        <taxon>eudicotyledons</taxon>
        <taxon>Gunneridae</taxon>
        <taxon>Pentapetalae</taxon>
        <taxon>asterids</taxon>
        <taxon>campanulids</taxon>
        <taxon>Asterales</taxon>
        <taxon>Asteraceae</taxon>
        <taxon>Asteroideae</taxon>
        <taxon>Heliantheae alliance</taxon>
        <taxon>Heliantheae</taxon>
        <taxon>Helianthus</taxon>
    </lineage>
</organism>
<dbReference type="GO" id="GO:0005524">
    <property type="term" value="F:ATP binding"/>
    <property type="evidence" value="ECO:0007669"/>
    <property type="project" value="InterPro"/>
</dbReference>
<evidence type="ECO:0000259" key="1">
    <source>
        <dbReference type="PROSITE" id="PS50011"/>
    </source>
</evidence>
<keyword evidence="4" id="KW-1185">Reference proteome</keyword>
<accession>A0A251T3S1</accession>
<dbReference type="AlphaFoldDB" id="A0A251T3S1"/>